<evidence type="ECO:0000256" key="3">
    <source>
        <dbReference type="ARBA" id="ARBA00023125"/>
    </source>
</evidence>
<evidence type="ECO:0000313" key="7">
    <source>
        <dbReference type="Proteomes" id="UP000440096"/>
    </source>
</evidence>
<dbReference type="GO" id="GO:0032993">
    <property type="term" value="C:protein-DNA complex"/>
    <property type="evidence" value="ECO:0007669"/>
    <property type="project" value="TreeGrafter"/>
</dbReference>
<name>A0A6N7Z1A1_9PSEU</name>
<dbReference type="InterPro" id="IPR000847">
    <property type="entry name" value="LysR_HTH_N"/>
</dbReference>
<organism evidence="6 7">
    <name type="scientific">Amycolatopsis pithecellobii</name>
    <dbReference type="NCBI Taxonomy" id="664692"/>
    <lineage>
        <taxon>Bacteria</taxon>
        <taxon>Bacillati</taxon>
        <taxon>Actinomycetota</taxon>
        <taxon>Actinomycetes</taxon>
        <taxon>Pseudonocardiales</taxon>
        <taxon>Pseudonocardiaceae</taxon>
        <taxon>Amycolatopsis</taxon>
    </lineage>
</organism>
<reference evidence="6 7" key="1">
    <citation type="submission" date="2019-11" db="EMBL/GenBank/DDBJ databases">
        <title>Draft genome of Amycolatopsis RM579.</title>
        <authorList>
            <person name="Duangmal K."/>
            <person name="Mingma R."/>
        </authorList>
    </citation>
    <scope>NUCLEOTIDE SEQUENCE [LARGE SCALE GENOMIC DNA]</scope>
    <source>
        <strain evidence="6 7">RM579</strain>
    </source>
</reference>
<dbReference type="Pfam" id="PF00126">
    <property type="entry name" value="HTH_1"/>
    <property type="match status" value="1"/>
</dbReference>
<dbReference type="SUPFAM" id="SSF46785">
    <property type="entry name" value="Winged helix' DNA-binding domain"/>
    <property type="match status" value="1"/>
</dbReference>
<comment type="similarity">
    <text evidence="1">Belongs to the LysR transcriptional regulatory family.</text>
</comment>
<dbReference type="GO" id="GO:0003700">
    <property type="term" value="F:DNA-binding transcription factor activity"/>
    <property type="evidence" value="ECO:0007669"/>
    <property type="project" value="InterPro"/>
</dbReference>
<dbReference type="PANTHER" id="PTHR30346:SF28">
    <property type="entry name" value="HTH-TYPE TRANSCRIPTIONAL REGULATOR CYNR"/>
    <property type="match status" value="1"/>
</dbReference>
<evidence type="ECO:0000256" key="4">
    <source>
        <dbReference type="ARBA" id="ARBA00023163"/>
    </source>
</evidence>
<dbReference type="Proteomes" id="UP000440096">
    <property type="component" value="Unassembled WGS sequence"/>
</dbReference>
<keyword evidence="3" id="KW-0238">DNA-binding</keyword>
<dbReference type="InterPro" id="IPR005119">
    <property type="entry name" value="LysR_subst-bd"/>
</dbReference>
<dbReference type="EMBL" id="WMBA01000005">
    <property type="protein sequence ID" value="MTD53294.1"/>
    <property type="molecule type" value="Genomic_DNA"/>
</dbReference>
<keyword evidence="2" id="KW-0805">Transcription regulation</keyword>
<dbReference type="FunFam" id="1.10.10.10:FF:000001">
    <property type="entry name" value="LysR family transcriptional regulator"/>
    <property type="match status" value="1"/>
</dbReference>
<dbReference type="InterPro" id="IPR036390">
    <property type="entry name" value="WH_DNA-bd_sf"/>
</dbReference>
<accession>A0A6N7Z1A1</accession>
<keyword evidence="7" id="KW-1185">Reference proteome</keyword>
<dbReference type="CDD" id="cd05466">
    <property type="entry name" value="PBP2_LTTR_substrate"/>
    <property type="match status" value="1"/>
</dbReference>
<evidence type="ECO:0000256" key="2">
    <source>
        <dbReference type="ARBA" id="ARBA00023015"/>
    </source>
</evidence>
<comment type="caution">
    <text evidence="6">The sequence shown here is derived from an EMBL/GenBank/DDBJ whole genome shotgun (WGS) entry which is preliminary data.</text>
</comment>
<dbReference type="OrthoDB" id="3181812at2"/>
<keyword evidence="4" id="KW-0804">Transcription</keyword>
<dbReference type="GO" id="GO:0003677">
    <property type="term" value="F:DNA binding"/>
    <property type="evidence" value="ECO:0007669"/>
    <property type="project" value="UniProtKB-KW"/>
</dbReference>
<dbReference type="SUPFAM" id="SSF53850">
    <property type="entry name" value="Periplasmic binding protein-like II"/>
    <property type="match status" value="1"/>
</dbReference>
<feature type="domain" description="HTH lysR-type" evidence="5">
    <location>
        <begin position="17"/>
        <end position="74"/>
    </location>
</feature>
<protein>
    <submittedName>
        <fullName evidence="6">LysR family transcriptional regulator</fullName>
    </submittedName>
</protein>
<evidence type="ECO:0000256" key="1">
    <source>
        <dbReference type="ARBA" id="ARBA00009437"/>
    </source>
</evidence>
<dbReference type="Gene3D" id="1.10.10.10">
    <property type="entry name" value="Winged helix-like DNA-binding domain superfamily/Winged helix DNA-binding domain"/>
    <property type="match status" value="1"/>
</dbReference>
<sequence>MACSAGGVFRRLEGERMNILSLRYFLKIAEQGSITQAAFELHITQPALTRHVAHLEHELGVKLLMRHGRGVRLTEAGRLLDARARAILADIDALSDELVARQNEPQGSLSVGLPYSWSEGITAPVVKQFNDRYPDVRLTVIADSSEMLEGMLKAQDIDFAVLTTVEDDAEIESRPVVRDRMYLLGPKGSGLAELDDISLADLADRPTIRQYNATVAAKRNDQRLARVGRSQNVLIKTSSSMMLELADLGLGFVAMAGCAMGSRRYDMEAVPIADRAVTWTMSRLRTRPPTAAMKAFEAILAEVVRARVVGGEWPGAVLLD</sequence>
<evidence type="ECO:0000313" key="6">
    <source>
        <dbReference type="EMBL" id="MTD53294.1"/>
    </source>
</evidence>
<dbReference type="AlphaFoldDB" id="A0A6N7Z1A1"/>
<dbReference type="PRINTS" id="PR00039">
    <property type="entry name" value="HTHLYSR"/>
</dbReference>
<dbReference type="Gene3D" id="3.40.190.290">
    <property type="match status" value="1"/>
</dbReference>
<gene>
    <name evidence="6" type="ORF">GKO32_04760</name>
</gene>
<dbReference type="PROSITE" id="PS50931">
    <property type="entry name" value="HTH_LYSR"/>
    <property type="match status" value="1"/>
</dbReference>
<dbReference type="PANTHER" id="PTHR30346">
    <property type="entry name" value="TRANSCRIPTIONAL DUAL REGULATOR HCAR-RELATED"/>
    <property type="match status" value="1"/>
</dbReference>
<dbReference type="Pfam" id="PF03466">
    <property type="entry name" value="LysR_substrate"/>
    <property type="match status" value="1"/>
</dbReference>
<dbReference type="InterPro" id="IPR036388">
    <property type="entry name" value="WH-like_DNA-bd_sf"/>
</dbReference>
<evidence type="ECO:0000259" key="5">
    <source>
        <dbReference type="PROSITE" id="PS50931"/>
    </source>
</evidence>
<proteinExistence type="inferred from homology"/>